<evidence type="ECO:0008006" key="3">
    <source>
        <dbReference type="Google" id="ProtNLM"/>
    </source>
</evidence>
<sequence>MIKIVGGGPSGISFAISYLINSRKDEKIKVYDGERNYEKPCGEALLNLNMNIYYVEPEILHEIKDFYIYDGENLIEERHYSSGKWFIIDKRKWIEEHRRYAEKSGILLSYEKVNPFKEKNGSEDLVIDATGPFSFNKLRKIPIARAIISSDLSLESEVKLIFDAENIGFYWVFPSAGKLINVGYGSLLIKNPTSKLMEFMNKKFRNLRILNIKTSLITLQYRAKPIYTFGYTIGEANGTVFSLTGEGIRPSYVQSSLLGKFLIELRDFNKAYNTVINHADFKELSDQLKLQYNLLTIYQKLPLSMRRSLLRRIKHAIDDYITKNVIDPRKVLFKI</sequence>
<reference evidence="1" key="1">
    <citation type="journal article" date="2020" name="mSystems">
        <title>Genome- and Community-Level Interaction Insights into Carbon Utilization and Element Cycling Functions of Hydrothermarchaeota in Hydrothermal Sediment.</title>
        <authorList>
            <person name="Zhou Z."/>
            <person name="Liu Y."/>
            <person name="Xu W."/>
            <person name="Pan J."/>
            <person name="Luo Z.H."/>
            <person name="Li M."/>
        </authorList>
    </citation>
    <scope>NUCLEOTIDE SEQUENCE [LARGE SCALE GENOMIC DNA]</scope>
    <source>
        <strain evidence="1">SpSt-1261</strain>
    </source>
</reference>
<protein>
    <recommendedName>
        <fullName evidence="3">NAD(P)/FAD-dependent oxidoreductase</fullName>
    </recommendedName>
</protein>
<dbReference type="PANTHER" id="PTHR42685">
    <property type="entry name" value="GERANYLGERANYL DIPHOSPHATE REDUCTASE"/>
    <property type="match status" value="1"/>
</dbReference>
<name>A0A7C2VHV5_9CREN</name>
<dbReference type="InterPro" id="IPR050407">
    <property type="entry name" value="Geranylgeranyl_reductase"/>
</dbReference>
<dbReference type="Gene3D" id="3.50.50.60">
    <property type="entry name" value="FAD/NAD(P)-binding domain"/>
    <property type="match status" value="1"/>
</dbReference>
<dbReference type="AlphaFoldDB" id="A0A7C2VHV5"/>
<dbReference type="InterPro" id="IPR036188">
    <property type="entry name" value="FAD/NAD-bd_sf"/>
</dbReference>
<dbReference type="OMA" id="AYAKPRW"/>
<accession>A0A7C2VHV5</accession>
<evidence type="ECO:0000313" key="1">
    <source>
        <dbReference type="EMBL" id="HEW63945.1"/>
    </source>
</evidence>
<dbReference type="Proteomes" id="UP000652307">
    <property type="component" value="Unassembled WGS sequence"/>
</dbReference>
<dbReference type="EMBL" id="JADEZV010000001">
    <property type="protein sequence ID" value="MBE9390541.1"/>
    <property type="molecule type" value="Genomic_DNA"/>
</dbReference>
<dbReference type="RefSeq" id="WP_014558311.1">
    <property type="nucleotide sequence ID" value="NZ_DSFH01000039.1"/>
</dbReference>
<reference evidence="2" key="2">
    <citation type="submission" date="2020-10" db="EMBL/GenBank/DDBJ databases">
        <title>Fervidococcus fontis strain 3639Fd - the first crenarchaeon capable of growth on lipids.</title>
        <authorList>
            <person name="Kochetkova T.V."/>
            <person name="Elcheninov A.G."/>
            <person name="Toschakov S.V."/>
            <person name="Kublanov I.V."/>
        </authorList>
    </citation>
    <scope>NUCLEOTIDE SEQUENCE</scope>
    <source>
        <strain evidence="2">3639Fd</strain>
    </source>
</reference>
<gene>
    <name evidence="1" type="ORF">ENO39_02660</name>
    <name evidence="2" type="ORF">IOK49_00355</name>
</gene>
<dbReference type="SUPFAM" id="SSF51905">
    <property type="entry name" value="FAD/NAD(P)-binding domain"/>
    <property type="match status" value="1"/>
</dbReference>
<evidence type="ECO:0000313" key="2">
    <source>
        <dbReference type="EMBL" id="MBE9390541.1"/>
    </source>
</evidence>
<dbReference type="PANTHER" id="PTHR42685:SF20">
    <property type="entry name" value="HYDROGENASE, PUTATIVE-RELATED"/>
    <property type="match status" value="1"/>
</dbReference>
<proteinExistence type="predicted"/>
<dbReference type="GeneID" id="12450273"/>
<organism evidence="1">
    <name type="scientific">Fervidicoccus fontis</name>
    <dbReference type="NCBI Taxonomy" id="683846"/>
    <lineage>
        <taxon>Archaea</taxon>
        <taxon>Thermoproteota</taxon>
        <taxon>Thermoprotei</taxon>
        <taxon>Fervidicoccales</taxon>
        <taxon>Fervidicoccaceae</taxon>
        <taxon>Fervidicoccus</taxon>
    </lineage>
</organism>
<dbReference type="EMBL" id="DSFH01000039">
    <property type="protein sequence ID" value="HEW63945.1"/>
    <property type="molecule type" value="Genomic_DNA"/>
</dbReference>
<dbReference type="Proteomes" id="UP000886076">
    <property type="component" value="Unassembled WGS sequence"/>
</dbReference>
<comment type="caution">
    <text evidence="1">The sequence shown here is derived from an EMBL/GenBank/DDBJ whole genome shotgun (WGS) entry which is preliminary data.</text>
</comment>